<reference evidence="2" key="1">
    <citation type="journal article" date="2014" name="Int. J. Syst. Evol. Microbiol.">
        <title>Complete genome sequence of Corynebacterium casei LMG S-19264T (=DSM 44701T), isolated from a smear-ripened cheese.</title>
        <authorList>
            <consortium name="US DOE Joint Genome Institute (JGI-PGF)"/>
            <person name="Walter F."/>
            <person name="Albersmeier A."/>
            <person name="Kalinowski J."/>
            <person name="Ruckert C."/>
        </authorList>
    </citation>
    <scope>NUCLEOTIDE SEQUENCE</scope>
    <source>
        <strain evidence="2">CGMCC 4.7308</strain>
    </source>
</reference>
<name>A0A917ST69_9ACTN</name>
<dbReference type="Proteomes" id="UP000655208">
    <property type="component" value="Unassembled WGS sequence"/>
</dbReference>
<feature type="compositionally biased region" description="Low complexity" evidence="1">
    <location>
        <begin position="74"/>
        <end position="94"/>
    </location>
</feature>
<protein>
    <submittedName>
        <fullName evidence="2">Uncharacterized protein</fullName>
    </submittedName>
</protein>
<organism evidence="2 3">
    <name type="scientific">Nakamurella endophytica</name>
    <dbReference type="NCBI Taxonomy" id="1748367"/>
    <lineage>
        <taxon>Bacteria</taxon>
        <taxon>Bacillati</taxon>
        <taxon>Actinomycetota</taxon>
        <taxon>Actinomycetes</taxon>
        <taxon>Nakamurellales</taxon>
        <taxon>Nakamurellaceae</taxon>
        <taxon>Nakamurella</taxon>
    </lineage>
</organism>
<sequence length="100" mass="10906">MPETVPPPELVLPELIPELIEDELAPELIEDEPVSEDIAVELSEPPVADDDATEDADELSEDELDEELEEPDELVLLPQAATTRAPATSRPTPAEVLSRI</sequence>
<evidence type="ECO:0000313" key="3">
    <source>
        <dbReference type="Proteomes" id="UP000655208"/>
    </source>
</evidence>
<evidence type="ECO:0000313" key="2">
    <source>
        <dbReference type="EMBL" id="GGL96566.1"/>
    </source>
</evidence>
<keyword evidence="3" id="KW-1185">Reference proteome</keyword>
<gene>
    <name evidence="2" type="ORF">GCM10011594_15360</name>
</gene>
<reference evidence="2" key="2">
    <citation type="submission" date="2020-09" db="EMBL/GenBank/DDBJ databases">
        <authorList>
            <person name="Sun Q."/>
            <person name="Zhou Y."/>
        </authorList>
    </citation>
    <scope>NUCLEOTIDE SEQUENCE</scope>
    <source>
        <strain evidence="2">CGMCC 4.7308</strain>
    </source>
</reference>
<dbReference type="AlphaFoldDB" id="A0A917ST69"/>
<evidence type="ECO:0000256" key="1">
    <source>
        <dbReference type="SAM" id="MobiDB-lite"/>
    </source>
</evidence>
<feature type="compositionally biased region" description="Acidic residues" evidence="1">
    <location>
        <begin position="29"/>
        <end position="39"/>
    </location>
</feature>
<comment type="caution">
    <text evidence="2">The sequence shown here is derived from an EMBL/GenBank/DDBJ whole genome shotgun (WGS) entry which is preliminary data.</text>
</comment>
<accession>A0A917ST69</accession>
<feature type="compositionally biased region" description="Acidic residues" evidence="1">
    <location>
        <begin position="47"/>
        <end position="73"/>
    </location>
</feature>
<proteinExistence type="predicted"/>
<feature type="region of interest" description="Disordered" evidence="1">
    <location>
        <begin position="29"/>
        <end position="100"/>
    </location>
</feature>
<dbReference type="EMBL" id="BMNA01000003">
    <property type="protein sequence ID" value="GGL96566.1"/>
    <property type="molecule type" value="Genomic_DNA"/>
</dbReference>